<dbReference type="RefSeq" id="WP_344295002.1">
    <property type="nucleotide sequence ID" value="NZ_BAAANJ010000004.1"/>
</dbReference>
<feature type="compositionally biased region" description="Low complexity" evidence="1">
    <location>
        <begin position="57"/>
        <end position="66"/>
    </location>
</feature>
<evidence type="ECO:0000256" key="1">
    <source>
        <dbReference type="SAM" id="MobiDB-lite"/>
    </source>
</evidence>
<comment type="caution">
    <text evidence="3">The sequence shown here is derived from an EMBL/GenBank/DDBJ whole genome shotgun (WGS) entry which is preliminary data.</text>
</comment>
<reference evidence="4" key="1">
    <citation type="journal article" date="2019" name="Int. J. Syst. Evol. Microbiol.">
        <title>The Global Catalogue of Microorganisms (GCM) 10K type strain sequencing project: providing services to taxonomists for standard genome sequencing and annotation.</title>
        <authorList>
            <consortium name="The Broad Institute Genomics Platform"/>
            <consortium name="The Broad Institute Genome Sequencing Center for Infectious Disease"/>
            <person name="Wu L."/>
            <person name="Ma J."/>
        </authorList>
    </citation>
    <scope>NUCLEOTIDE SEQUENCE [LARGE SCALE GENOMIC DNA]</scope>
    <source>
        <strain evidence="4">JCM 14322</strain>
    </source>
</reference>
<sequence>MTDTTNPGDASSRDTSTRDTTPPDSSVGNADRTTTVLPEWVTAGQTSTGETSADDGPSTATPATTAPVPPPAPAPAPPSADVVERPTIRWGALVWSLLFGATAGFTLWVLIDPSRRLAVGEWLTTLNPLAAGLYGLIALGVILALFGIVGLIRRGERARHA</sequence>
<organism evidence="3 4">
    <name type="scientific">Agromyces neolithicus</name>
    <dbReference type="NCBI Taxonomy" id="269420"/>
    <lineage>
        <taxon>Bacteria</taxon>
        <taxon>Bacillati</taxon>
        <taxon>Actinomycetota</taxon>
        <taxon>Actinomycetes</taxon>
        <taxon>Micrococcales</taxon>
        <taxon>Microbacteriaceae</taxon>
        <taxon>Agromyces</taxon>
    </lineage>
</organism>
<evidence type="ECO:0000313" key="3">
    <source>
        <dbReference type="EMBL" id="GAA1807494.1"/>
    </source>
</evidence>
<name>A0ABP4Y8X8_9MICO</name>
<feature type="transmembrane region" description="Helical" evidence="2">
    <location>
        <begin position="92"/>
        <end position="111"/>
    </location>
</feature>
<keyword evidence="2" id="KW-0812">Transmembrane</keyword>
<feature type="region of interest" description="Disordered" evidence="1">
    <location>
        <begin position="1"/>
        <end position="80"/>
    </location>
</feature>
<protein>
    <submittedName>
        <fullName evidence="3">Uncharacterized protein</fullName>
    </submittedName>
</protein>
<feature type="transmembrane region" description="Helical" evidence="2">
    <location>
        <begin position="131"/>
        <end position="152"/>
    </location>
</feature>
<gene>
    <name evidence="3" type="ORF">GCM10009749_14810</name>
</gene>
<keyword evidence="2" id="KW-0472">Membrane</keyword>
<evidence type="ECO:0000313" key="4">
    <source>
        <dbReference type="Proteomes" id="UP001500002"/>
    </source>
</evidence>
<feature type="compositionally biased region" description="Pro residues" evidence="1">
    <location>
        <begin position="67"/>
        <end position="78"/>
    </location>
</feature>
<accession>A0ABP4Y8X8</accession>
<dbReference type="Proteomes" id="UP001500002">
    <property type="component" value="Unassembled WGS sequence"/>
</dbReference>
<evidence type="ECO:0000256" key="2">
    <source>
        <dbReference type="SAM" id="Phobius"/>
    </source>
</evidence>
<proteinExistence type="predicted"/>
<keyword evidence="4" id="KW-1185">Reference proteome</keyword>
<dbReference type="EMBL" id="BAAANJ010000004">
    <property type="protein sequence ID" value="GAA1807494.1"/>
    <property type="molecule type" value="Genomic_DNA"/>
</dbReference>
<keyword evidence="2" id="KW-1133">Transmembrane helix</keyword>
<feature type="compositionally biased region" description="Polar residues" evidence="1">
    <location>
        <begin position="27"/>
        <end position="36"/>
    </location>
</feature>